<organism evidence="2 3">
    <name type="scientific">Anaeromassilibacillus senegalensis</name>
    <dbReference type="NCBI Taxonomy" id="1673717"/>
    <lineage>
        <taxon>Bacteria</taxon>
        <taxon>Bacillati</taxon>
        <taxon>Bacillota</taxon>
        <taxon>Clostridia</taxon>
        <taxon>Eubacteriales</taxon>
        <taxon>Acutalibacteraceae</taxon>
        <taxon>Anaeromassilibacillus</taxon>
    </lineage>
</organism>
<dbReference type="Gene3D" id="1.10.287.4300">
    <property type="entry name" value="Stage III sporulation protein AH-like"/>
    <property type="match status" value="1"/>
</dbReference>
<dbReference type="EMBL" id="JAFBIT010000001">
    <property type="protein sequence ID" value="MCF2651684.1"/>
    <property type="molecule type" value="Genomic_DNA"/>
</dbReference>
<dbReference type="InterPro" id="IPR024232">
    <property type="entry name" value="SpoIIIAH"/>
</dbReference>
<keyword evidence="3" id="KW-1185">Reference proteome</keyword>
<proteinExistence type="predicted"/>
<feature type="region of interest" description="Disordered" evidence="1">
    <location>
        <begin position="63"/>
        <end position="100"/>
    </location>
</feature>
<reference evidence="2 3" key="1">
    <citation type="submission" date="2020-12" db="EMBL/GenBank/DDBJ databases">
        <title>Whole genome sequences of gut porcine anaerobes.</title>
        <authorList>
            <person name="Kubasova T."/>
            <person name="Jahodarova E."/>
            <person name="Rychlik I."/>
        </authorList>
    </citation>
    <scope>NUCLEOTIDE SEQUENCE [LARGE SCALE GENOMIC DNA]</scope>
    <source>
        <strain evidence="2 3">An867</strain>
    </source>
</reference>
<dbReference type="Pfam" id="PF12685">
    <property type="entry name" value="SpoIIIAH"/>
    <property type="match status" value="1"/>
</dbReference>
<evidence type="ECO:0000313" key="3">
    <source>
        <dbReference type="Proteomes" id="UP001299220"/>
    </source>
</evidence>
<dbReference type="RefSeq" id="WP_235322691.1">
    <property type="nucleotide sequence ID" value="NZ_JAFBIT010000001.1"/>
</dbReference>
<evidence type="ECO:0000313" key="2">
    <source>
        <dbReference type="EMBL" id="MCF2651684.1"/>
    </source>
</evidence>
<sequence>MKYGKRQLILASLVLALGAAVYLNWQFAGSGVKTEGDVSSEPSSALGAAQLVNNSYVETVSDDLESTGDTLPEFETTPVDGEASGTEAAAPAAEKLSDARMTRQTARDEAVELLEDILADAEADTAVKEAAVSEASAIAQNILKETNIESLVEAKGFAECVAYINGDTCTIVVNGDMEDAQNALIVRDIAVSETGLSAEKIKLISAS</sequence>
<evidence type="ECO:0000256" key="1">
    <source>
        <dbReference type="SAM" id="MobiDB-lite"/>
    </source>
</evidence>
<dbReference type="Proteomes" id="UP001299220">
    <property type="component" value="Unassembled WGS sequence"/>
</dbReference>
<dbReference type="InterPro" id="IPR038503">
    <property type="entry name" value="SpoIIIAH_sf"/>
</dbReference>
<gene>
    <name evidence="2" type="ORF">JQM67_03630</name>
</gene>
<feature type="compositionally biased region" description="Low complexity" evidence="1">
    <location>
        <begin position="82"/>
        <end position="94"/>
    </location>
</feature>
<protein>
    <submittedName>
        <fullName evidence="2">SpoIIIAH-like family protein</fullName>
    </submittedName>
</protein>
<accession>A0ABS9CKL9</accession>
<name>A0ABS9CKL9_9FIRM</name>
<comment type="caution">
    <text evidence="2">The sequence shown here is derived from an EMBL/GenBank/DDBJ whole genome shotgun (WGS) entry which is preliminary data.</text>
</comment>